<gene>
    <name evidence="1" type="ORF">ACFQ07_28950</name>
</gene>
<evidence type="ECO:0008006" key="3">
    <source>
        <dbReference type="Google" id="ProtNLM"/>
    </source>
</evidence>
<dbReference type="SUPFAM" id="SSF51735">
    <property type="entry name" value="NAD(P)-binding Rossmann-fold domains"/>
    <property type="match status" value="1"/>
</dbReference>
<evidence type="ECO:0000313" key="1">
    <source>
        <dbReference type="EMBL" id="MFD0856303.1"/>
    </source>
</evidence>
<dbReference type="Gene3D" id="3.40.50.720">
    <property type="entry name" value="NAD(P)-binding Rossmann-like Domain"/>
    <property type="match status" value="1"/>
</dbReference>
<feature type="non-terminal residue" evidence="1">
    <location>
        <position position="1"/>
    </location>
</feature>
<evidence type="ECO:0000313" key="2">
    <source>
        <dbReference type="Proteomes" id="UP001597083"/>
    </source>
</evidence>
<name>A0ABW3CP37_9ACTN</name>
<reference evidence="2" key="1">
    <citation type="journal article" date="2019" name="Int. J. Syst. Evol. Microbiol.">
        <title>The Global Catalogue of Microorganisms (GCM) 10K type strain sequencing project: providing services to taxonomists for standard genome sequencing and annotation.</title>
        <authorList>
            <consortium name="The Broad Institute Genomics Platform"/>
            <consortium name="The Broad Institute Genome Sequencing Center for Infectious Disease"/>
            <person name="Wu L."/>
            <person name="Ma J."/>
        </authorList>
    </citation>
    <scope>NUCLEOTIDE SEQUENCE [LARGE SCALE GENOMIC DNA]</scope>
    <source>
        <strain evidence="2">JCM 31696</strain>
    </source>
</reference>
<dbReference type="Proteomes" id="UP001597083">
    <property type="component" value="Unassembled WGS sequence"/>
</dbReference>
<proteinExistence type="predicted"/>
<sequence length="64" mass="6932">TGRLDVLVNNAGVITVRPRQTGDGLESTFAINQPSALARDQDAAARLWTLSEQLTGVEPWDHSD</sequence>
<protein>
    <recommendedName>
        <fullName evidence="3">Short-chain dehydrogenase</fullName>
    </recommendedName>
</protein>
<keyword evidence="2" id="KW-1185">Reference proteome</keyword>
<dbReference type="InterPro" id="IPR036291">
    <property type="entry name" value="NAD(P)-bd_dom_sf"/>
</dbReference>
<comment type="caution">
    <text evidence="1">The sequence shown here is derived from an EMBL/GenBank/DDBJ whole genome shotgun (WGS) entry which is preliminary data.</text>
</comment>
<dbReference type="EMBL" id="JBHTIR010004057">
    <property type="protein sequence ID" value="MFD0856303.1"/>
    <property type="molecule type" value="Genomic_DNA"/>
</dbReference>
<accession>A0ABW3CP37</accession>
<organism evidence="1 2">
    <name type="scientific">Actinomadura adrarensis</name>
    <dbReference type="NCBI Taxonomy" id="1819600"/>
    <lineage>
        <taxon>Bacteria</taxon>
        <taxon>Bacillati</taxon>
        <taxon>Actinomycetota</taxon>
        <taxon>Actinomycetes</taxon>
        <taxon>Streptosporangiales</taxon>
        <taxon>Thermomonosporaceae</taxon>
        <taxon>Actinomadura</taxon>
    </lineage>
</organism>